<dbReference type="RefSeq" id="XP_028484125.1">
    <property type="nucleotide sequence ID" value="XM_028627061.1"/>
</dbReference>
<sequence length="306" mass="34915">MGLESAPTDAPASIPLSEAEKAKGKYSVATLRQILERFNDDGFIVLEDVVDVAHVEKINKYMQDDTDNVLREVYGSKAYFNHGVRSNILHCAPLKPEYIFEDVYMNPFVIQVMNAYLGARPRWNFITGNNALGNTKGLRQPVHKDIRWSGHPTAPFYAIANVPLTDFSPENGSTEFWLGTHKITTTADQQTTPEGAMTCNVKIEKLEERRKVRPPVQVHAKKGSITLRDLRLWHAGMPNPSDEHRIMIALGYQARWYPNYTQRLKLPESMMNFFHHDDIEIMANFVSDEEVQANQHRDNFHFSASV</sequence>
<keyword evidence="2" id="KW-1185">Reference proteome</keyword>
<keyword evidence="1" id="KW-0560">Oxidoreductase</keyword>
<keyword evidence="1" id="KW-0223">Dioxygenase</keyword>
<dbReference type="Proteomes" id="UP000283841">
    <property type="component" value="Unassembled WGS sequence"/>
</dbReference>
<comment type="caution">
    <text evidence="1">The sequence shown here is derived from an EMBL/GenBank/DDBJ whole genome shotgun (WGS) entry which is preliminary data.</text>
</comment>
<evidence type="ECO:0000313" key="1">
    <source>
        <dbReference type="EMBL" id="RWQ94480.1"/>
    </source>
</evidence>
<dbReference type="SUPFAM" id="SSF51197">
    <property type="entry name" value="Clavaminate synthase-like"/>
    <property type="match status" value="1"/>
</dbReference>
<proteinExistence type="predicted"/>
<dbReference type="VEuPathDB" id="FungiDB:C8Q69DRAFT_293947"/>
<name>A0A443HRT2_BYSSP</name>
<protein>
    <submittedName>
        <fullName evidence="1">Phytanoyl-dioxygenase family protein</fullName>
    </submittedName>
</protein>
<accession>A0A443HRT2</accession>
<dbReference type="GeneID" id="39596338"/>
<dbReference type="EMBL" id="RCNU01000007">
    <property type="protein sequence ID" value="RWQ94480.1"/>
    <property type="molecule type" value="Genomic_DNA"/>
</dbReference>
<organism evidence="1 2">
    <name type="scientific">Byssochlamys spectabilis</name>
    <name type="common">Paecilomyces variotii</name>
    <dbReference type="NCBI Taxonomy" id="264951"/>
    <lineage>
        <taxon>Eukaryota</taxon>
        <taxon>Fungi</taxon>
        <taxon>Dikarya</taxon>
        <taxon>Ascomycota</taxon>
        <taxon>Pezizomycotina</taxon>
        <taxon>Eurotiomycetes</taxon>
        <taxon>Eurotiomycetidae</taxon>
        <taxon>Eurotiales</taxon>
        <taxon>Thermoascaceae</taxon>
        <taxon>Paecilomyces</taxon>
    </lineage>
</organism>
<dbReference type="AlphaFoldDB" id="A0A443HRT2"/>
<reference evidence="1 2" key="1">
    <citation type="journal article" date="2018" name="Front. Microbiol.">
        <title>Genomic and genetic insights into a cosmopolitan fungus, Paecilomyces variotii (Eurotiales).</title>
        <authorList>
            <person name="Urquhart A.S."/>
            <person name="Mondo S.J."/>
            <person name="Makela M.R."/>
            <person name="Hane J.K."/>
            <person name="Wiebenga A."/>
            <person name="He G."/>
            <person name="Mihaltcheva S."/>
            <person name="Pangilinan J."/>
            <person name="Lipzen A."/>
            <person name="Barry K."/>
            <person name="de Vries R.P."/>
            <person name="Grigoriev I.V."/>
            <person name="Idnurm A."/>
        </authorList>
    </citation>
    <scope>NUCLEOTIDE SEQUENCE [LARGE SCALE GENOMIC DNA]</scope>
    <source>
        <strain evidence="1 2">CBS 101075</strain>
    </source>
</reference>
<dbReference type="PANTHER" id="PTHR37563">
    <property type="entry name" value="PHYTANOYL-COA DIOXYGENASE FAMILY PROTEIN (AFU_ORTHOLOGUE AFUA_2G03330)"/>
    <property type="match status" value="1"/>
</dbReference>
<dbReference type="Gene3D" id="2.60.120.620">
    <property type="entry name" value="q2cbj1_9rhob like domain"/>
    <property type="match status" value="1"/>
</dbReference>
<dbReference type="InterPro" id="IPR051961">
    <property type="entry name" value="Fungal_Metabolite_Diox"/>
</dbReference>
<dbReference type="PANTHER" id="PTHR37563:SF2">
    <property type="entry name" value="PHYTANOYL-COA DIOXYGENASE FAMILY PROTEIN (AFU_ORTHOLOGUE AFUA_2G03330)"/>
    <property type="match status" value="1"/>
</dbReference>
<evidence type="ECO:0000313" key="2">
    <source>
        <dbReference type="Proteomes" id="UP000283841"/>
    </source>
</evidence>
<gene>
    <name evidence="1" type="ORF">C8Q69DRAFT_293947</name>
</gene>
<dbReference type="GO" id="GO:0051213">
    <property type="term" value="F:dioxygenase activity"/>
    <property type="evidence" value="ECO:0007669"/>
    <property type="project" value="UniProtKB-KW"/>
</dbReference>
<dbReference type="Pfam" id="PF05721">
    <property type="entry name" value="PhyH"/>
    <property type="match status" value="1"/>
</dbReference>
<dbReference type="InterPro" id="IPR008775">
    <property type="entry name" value="Phytyl_CoA_dOase-like"/>
</dbReference>